<gene>
    <name evidence="2" type="ORF">H5410_045674</name>
</gene>
<accession>A0A9J5XEC4</accession>
<dbReference type="Proteomes" id="UP000824120">
    <property type="component" value="Chromosome 9"/>
</dbReference>
<feature type="region of interest" description="Disordered" evidence="1">
    <location>
        <begin position="37"/>
        <end position="60"/>
    </location>
</feature>
<dbReference type="EMBL" id="JACXVP010000009">
    <property type="protein sequence ID" value="KAG5585240.1"/>
    <property type="molecule type" value="Genomic_DNA"/>
</dbReference>
<name>A0A9J5XEC4_SOLCO</name>
<keyword evidence="3" id="KW-1185">Reference proteome</keyword>
<organism evidence="2 3">
    <name type="scientific">Solanum commersonii</name>
    <name type="common">Commerson's wild potato</name>
    <name type="synonym">Commerson's nightshade</name>
    <dbReference type="NCBI Taxonomy" id="4109"/>
    <lineage>
        <taxon>Eukaryota</taxon>
        <taxon>Viridiplantae</taxon>
        <taxon>Streptophyta</taxon>
        <taxon>Embryophyta</taxon>
        <taxon>Tracheophyta</taxon>
        <taxon>Spermatophyta</taxon>
        <taxon>Magnoliopsida</taxon>
        <taxon>eudicotyledons</taxon>
        <taxon>Gunneridae</taxon>
        <taxon>Pentapetalae</taxon>
        <taxon>asterids</taxon>
        <taxon>lamiids</taxon>
        <taxon>Solanales</taxon>
        <taxon>Solanaceae</taxon>
        <taxon>Solanoideae</taxon>
        <taxon>Solaneae</taxon>
        <taxon>Solanum</taxon>
    </lineage>
</organism>
<dbReference type="AlphaFoldDB" id="A0A9J5XEC4"/>
<evidence type="ECO:0000313" key="2">
    <source>
        <dbReference type="EMBL" id="KAG5585240.1"/>
    </source>
</evidence>
<sequence length="60" mass="7113">MVSTKKIRMRWMRKMIGSYRVISCLDQNMITSQIGRNWKGNSRKMPRSALNDFSDRMTSL</sequence>
<evidence type="ECO:0000256" key="1">
    <source>
        <dbReference type="SAM" id="MobiDB-lite"/>
    </source>
</evidence>
<proteinExistence type="predicted"/>
<protein>
    <submittedName>
        <fullName evidence="2">Uncharacterized protein</fullName>
    </submittedName>
</protein>
<evidence type="ECO:0000313" key="3">
    <source>
        <dbReference type="Proteomes" id="UP000824120"/>
    </source>
</evidence>
<comment type="caution">
    <text evidence="2">The sequence shown here is derived from an EMBL/GenBank/DDBJ whole genome shotgun (WGS) entry which is preliminary data.</text>
</comment>
<reference evidence="2 3" key="1">
    <citation type="submission" date="2020-09" db="EMBL/GenBank/DDBJ databases">
        <title>De no assembly of potato wild relative species, Solanum commersonii.</title>
        <authorList>
            <person name="Cho K."/>
        </authorList>
    </citation>
    <scope>NUCLEOTIDE SEQUENCE [LARGE SCALE GENOMIC DNA]</scope>
    <source>
        <strain evidence="2">LZ3.2</strain>
        <tissue evidence="2">Leaf</tissue>
    </source>
</reference>